<dbReference type="OrthoDB" id="2155291at2759"/>
<sequence length="86" mass="9710">MAVASLPLTFTTNSVAQPFGEWASLKETSQEQLSLRKGTLLHTWVRVYKDAQKEVIKLKSTYFTKTREADEGEDESVIVIIYGCLL</sequence>
<dbReference type="AlphaFoldDB" id="A0A0C3A6N5"/>
<organism evidence="1 2">
    <name type="scientific">Scleroderma citrinum Foug A</name>
    <dbReference type="NCBI Taxonomy" id="1036808"/>
    <lineage>
        <taxon>Eukaryota</taxon>
        <taxon>Fungi</taxon>
        <taxon>Dikarya</taxon>
        <taxon>Basidiomycota</taxon>
        <taxon>Agaricomycotina</taxon>
        <taxon>Agaricomycetes</taxon>
        <taxon>Agaricomycetidae</taxon>
        <taxon>Boletales</taxon>
        <taxon>Sclerodermatineae</taxon>
        <taxon>Sclerodermataceae</taxon>
        <taxon>Scleroderma</taxon>
    </lineage>
</organism>
<dbReference type="InParanoid" id="A0A0C3A6N5"/>
<keyword evidence="2" id="KW-1185">Reference proteome</keyword>
<name>A0A0C3A6N5_9AGAM</name>
<accession>A0A0C3A6N5</accession>
<protein>
    <submittedName>
        <fullName evidence="1">Uncharacterized protein</fullName>
    </submittedName>
</protein>
<reference evidence="2" key="2">
    <citation type="submission" date="2015-01" db="EMBL/GenBank/DDBJ databases">
        <title>Evolutionary Origins and Diversification of the Mycorrhizal Mutualists.</title>
        <authorList>
            <consortium name="DOE Joint Genome Institute"/>
            <consortium name="Mycorrhizal Genomics Consortium"/>
            <person name="Kohler A."/>
            <person name="Kuo A."/>
            <person name="Nagy L.G."/>
            <person name="Floudas D."/>
            <person name="Copeland A."/>
            <person name="Barry K.W."/>
            <person name="Cichocki N."/>
            <person name="Veneault-Fourrey C."/>
            <person name="LaButti K."/>
            <person name="Lindquist E.A."/>
            <person name="Lipzen A."/>
            <person name="Lundell T."/>
            <person name="Morin E."/>
            <person name="Murat C."/>
            <person name="Riley R."/>
            <person name="Ohm R."/>
            <person name="Sun H."/>
            <person name="Tunlid A."/>
            <person name="Henrissat B."/>
            <person name="Grigoriev I.V."/>
            <person name="Hibbett D.S."/>
            <person name="Martin F."/>
        </authorList>
    </citation>
    <scope>NUCLEOTIDE SEQUENCE [LARGE SCALE GENOMIC DNA]</scope>
    <source>
        <strain evidence="2">Foug A</strain>
    </source>
</reference>
<evidence type="ECO:0000313" key="1">
    <source>
        <dbReference type="EMBL" id="KIM69343.1"/>
    </source>
</evidence>
<evidence type="ECO:0000313" key="2">
    <source>
        <dbReference type="Proteomes" id="UP000053989"/>
    </source>
</evidence>
<dbReference type="STRING" id="1036808.A0A0C3A6N5"/>
<dbReference type="EMBL" id="KN822006">
    <property type="protein sequence ID" value="KIM69343.1"/>
    <property type="molecule type" value="Genomic_DNA"/>
</dbReference>
<dbReference type="HOGENOM" id="CLU_2499192_0_0_1"/>
<dbReference type="Proteomes" id="UP000053989">
    <property type="component" value="Unassembled WGS sequence"/>
</dbReference>
<reference evidence="1 2" key="1">
    <citation type="submission" date="2014-04" db="EMBL/GenBank/DDBJ databases">
        <authorList>
            <consortium name="DOE Joint Genome Institute"/>
            <person name="Kuo A."/>
            <person name="Kohler A."/>
            <person name="Nagy L.G."/>
            <person name="Floudas D."/>
            <person name="Copeland A."/>
            <person name="Barry K.W."/>
            <person name="Cichocki N."/>
            <person name="Veneault-Fourrey C."/>
            <person name="LaButti K."/>
            <person name="Lindquist E.A."/>
            <person name="Lipzen A."/>
            <person name="Lundell T."/>
            <person name="Morin E."/>
            <person name="Murat C."/>
            <person name="Sun H."/>
            <person name="Tunlid A."/>
            <person name="Henrissat B."/>
            <person name="Grigoriev I.V."/>
            <person name="Hibbett D.S."/>
            <person name="Martin F."/>
            <person name="Nordberg H.P."/>
            <person name="Cantor M.N."/>
            <person name="Hua S.X."/>
        </authorList>
    </citation>
    <scope>NUCLEOTIDE SEQUENCE [LARGE SCALE GENOMIC DNA]</scope>
    <source>
        <strain evidence="1 2">Foug A</strain>
    </source>
</reference>
<proteinExistence type="predicted"/>
<gene>
    <name evidence="1" type="ORF">SCLCIDRAFT_19280</name>
</gene>